<dbReference type="Proteomes" id="UP000515506">
    <property type="component" value="Chromosome"/>
</dbReference>
<reference evidence="1 2" key="1">
    <citation type="submission" date="2020-08" db="EMBL/GenBank/DDBJ databases">
        <title>Streptomycin resistant and MDR strain, P. mexicana.</title>
        <authorList>
            <person name="Ganesh-kumar S."/>
            <person name="Zhe T."/>
            <person name="Yu Z."/>
            <person name="Min Y."/>
        </authorList>
    </citation>
    <scope>NUCLEOTIDE SEQUENCE [LARGE SCALE GENOMIC DNA]</scope>
    <source>
        <strain evidence="1 2">GTZY</strain>
    </source>
</reference>
<gene>
    <name evidence="1" type="ORF">H4W19_14785</name>
</gene>
<dbReference type="EMBL" id="CP060028">
    <property type="protein sequence ID" value="QND79597.1"/>
    <property type="molecule type" value="Genomic_DNA"/>
</dbReference>
<dbReference type="Gene3D" id="3.40.50.2000">
    <property type="entry name" value="Glycogen Phosphorylase B"/>
    <property type="match status" value="1"/>
</dbReference>
<keyword evidence="2" id="KW-1185">Reference proteome</keyword>
<organism evidence="1 2">
    <name type="scientific">Pseudoxanthomonas mexicana</name>
    <dbReference type="NCBI Taxonomy" id="128785"/>
    <lineage>
        <taxon>Bacteria</taxon>
        <taxon>Pseudomonadati</taxon>
        <taxon>Pseudomonadota</taxon>
        <taxon>Gammaproteobacteria</taxon>
        <taxon>Lysobacterales</taxon>
        <taxon>Lysobacteraceae</taxon>
        <taxon>Pseudoxanthomonas</taxon>
    </lineage>
</organism>
<proteinExistence type="predicted"/>
<dbReference type="SUPFAM" id="SSF53756">
    <property type="entry name" value="UDP-Glycosyltransferase/glycogen phosphorylase"/>
    <property type="match status" value="1"/>
</dbReference>
<evidence type="ECO:0008006" key="3">
    <source>
        <dbReference type="Google" id="ProtNLM"/>
    </source>
</evidence>
<evidence type="ECO:0000313" key="2">
    <source>
        <dbReference type="Proteomes" id="UP000515506"/>
    </source>
</evidence>
<name>A0ABX6R8K1_PSEMX</name>
<sequence>MSDSKIFVTANGVLPPFSKTALKSRCQTEKNPWRCIYTSAPDRGLECLLRIWPRIRSACPRAELSVFYGWKNWLSSENRHSFDRNWFEMMLALLDQDGIVGKNLFVEEKDLWGEYIRASVWVYPTQFQETSCISAMKAQLCGAVPVVTASGALKETVQRGKLIEAEDIYTSKSAQSTFVSAVVDTLRGNHESRDEMIDWAFDRFSWRGIARDWHGHFPY</sequence>
<dbReference type="RefSeq" id="WP_185894925.1">
    <property type="nucleotide sequence ID" value="NZ_CP060028.1"/>
</dbReference>
<evidence type="ECO:0000313" key="1">
    <source>
        <dbReference type="EMBL" id="QND79597.1"/>
    </source>
</evidence>
<accession>A0ABX6R8K1</accession>
<protein>
    <recommendedName>
        <fullName evidence="3">Glycosyltransferase</fullName>
    </recommendedName>
</protein>